<reference evidence="3" key="1">
    <citation type="submission" date="2020-07" db="EMBL/GenBank/DDBJ databases">
        <title>Huge and variable diversity of episymbiotic CPR bacteria and DPANN archaea in groundwater ecosystems.</title>
        <authorList>
            <person name="He C.Y."/>
            <person name="Keren R."/>
            <person name="Whittaker M."/>
            <person name="Farag I.F."/>
            <person name="Doudna J."/>
            <person name="Cate J.H.D."/>
            <person name="Banfield J.F."/>
        </authorList>
    </citation>
    <scope>NUCLEOTIDE SEQUENCE</scope>
    <source>
        <strain evidence="3">NC_groundwater_17_Pr7_B-0.1um_64_12</strain>
    </source>
</reference>
<evidence type="ECO:0000259" key="2">
    <source>
        <dbReference type="SMART" id="SM00867"/>
    </source>
</evidence>
<dbReference type="PANTHER" id="PTHR34406">
    <property type="entry name" value="PROTEIN YCEI"/>
    <property type="match status" value="1"/>
</dbReference>
<name>A0A931LVK4_FIMGI</name>
<organism evidence="3 4">
    <name type="scientific">Fimbriimonas ginsengisoli</name>
    <dbReference type="NCBI Taxonomy" id="1005039"/>
    <lineage>
        <taxon>Bacteria</taxon>
        <taxon>Bacillati</taxon>
        <taxon>Armatimonadota</taxon>
        <taxon>Fimbriimonadia</taxon>
        <taxon>Fimbriimonadales</taxon>
        <taxon>Fimbriimonadaceae</taxon>
        <taxon>Fimbriimonas</taxon>
    </lineage>
</organism>
<sequence>MTQTTLTRTKTYTLDPAHSTARFWVRHLMIAKVHGVISGISGTVSMDVDRPEAASVAVELDASTLATGQEQRDAHLKSPDFLDVERFPTIAFHSKQINQTGTGEYELIGDLTIRGATREVVLNAELTDEVASPWGGYKIGASATGVINREDFGVTWNQILETGGVAVGKEVHLQIEAELDRPAD</sequence>
<dbReference type="PANTHER" id="PTHR34406:SF1">
    <property type="entry name" value="PROTEIN YCEI"/>
    <property type="match status" value="1"/>
</dbReference>
<dbReference type="EMBL" id="JACOSL010000037">
    <property type="protein sequence ID" value="MBI1756651.1"/>
    <property type="molecule type" value="Genomic_DNA"/>
</dbReference>
<comment type="caution">
    <text evidence="3">The sequence shown here is derived from an EMBL/GenBank/DDBJ whole genome shotgun (WGS) entry which is preliminary data.</text>
</comment>
<protein>
    <submittedName>
        <fullName evidence="3">YceI family protein</fullName>
    </submittedName>
</protein>
<evidence type="ECO:0000256" key="1">
    <source>
        <dbReference type="ARBA" id="ARBA00008812"/>
    </source>
</evidence>
<proteinExistence type="inferred from homology"/>
<dbReference type="SUPFAM" id="SSF101874">
    <property type="entry name" value="YceI-like"/>
    <property type="match status" value="1"/>
</dbReference>
<feature type="domain" description="Lipid/polyisoprenoid-binding YceI-like" evidence="2">
    <location>
        <begin position="11"/>
        <end position="180"/>
    </location>
</feature>
<dbReference type="InterPro" id="IPR007372">
    <property type="entry name" value="Lipid/polyisoprenoid-bd_YceI"/>
</dbReference>
<dbReference type="SMART" id="SM00867">
    <property type="entry name" value="YceI"/>
    <property type="match status" value="1"/>
</dbReference>
<gene>
    <name evidence="3" type="ORF">HYR64_06040</name>
</gene>
<evidence type="ECO:0000313" key="4">
    <source>
        <dbReference type="Proteomes" id="UP000727962"/>
    </source>
</evidence>
<dbReference type="InterPro" id="IPR036761">
    <property type="entry name" value="TTHA0802/YceI-like_sf"/>
</dbReference>
<dbReference type="AlphaFoldDB" id="A0A931LVK4"/>
<dbReference type="Gene3D" id="2.40.128.110">
    <property type="entry name" value="Lipid/polyisoprenoid-binding, YceI-like"/>
    <property type="match status" value="1"/>
</dbReference>
<dbReference type="Pfam" id="PF04264">
    <property type="entry name" value="YceI"/>
    <property type="match status" value="1"/>
</dbReference>
<accession>A0A931LVK4</accession>
<comment type="similarity">
    <text evidence="1">Belongs to the UPF0312 family.</text>
</comment>
<evidence type="ECO:0000313" key="3">
    <source>
        <dbReference type="EMBL" id="MBI1756651.1"/>
    </source>
</evidence>
<dbReference type="Proteomes" id="UP000727962">
    <property type="component" value="Unassembled WGS sequence"/>
</dbReference>